<proteinExistence type="inferred from homology"/>
<dbReference type="InterPro" id="IPR005119">
    <property type="entry name" value="LysR_subst-bd"/>
</dbReference>
<reference evidence="7" key="1">
    <citation type="submission" date="2016-10" db="EMBL/GenBank/DDBJ databases">
        <authorList>
            <person name="Varghese N."/>
            <person name="Submissions S."/>
        </authorList>
    </citation>
    <scope>NUCLEOTIDE SEQUENCE [LARGE SCALE GENOMIC DNA]</scope>
    <source>
        <strain evidence="7">DSM 21424</strain>
    </source>
</reference>
<dbReference type="InterPro" id="IPR036388">
    <property type="entry name" value="WH-like_DNA-bd_sf"/>
</dbReference>
<dbReference type="PRINTS" id="PR00039">
    <property type="entry name" value="HTHLYSR"/>
</dbReference>
<dbReference type="SUPFAM" id="SSF46785">
    <property type="entry name" value="Winged helix' DNA-binding domain"/>
    <property type="match status" value="1"/>
</dbReference>
<dbReference type="FunFam" id="1.10.10.10:FF:000001">
    <property type="entry name" value="LysR family transcriptional regulator"/>
    <property type="match status" value="1"/>
</dbReference>
<evidence type="ECO:0000259" key="5">
    <source>
        <dbReference type="PROSITE" id="PS50931"/>
    </source>
</evidence>
<evidence type="ECO:0000256" key="4">
    <source>
        <dbReference type="ARBA" id="ARBA00023163"/>
    </source>
</evidence>
<dbReference type="GO" id="GO:0003677">
    <property type="term" value="F:DNA binding"/>
    <property type="evidence" value="ECO:0007669"/>
    <property type="project" value="UniProtKB-KW"/>
</dbReference>
<evidence type="ECO:0000313" key="6">
    <source>
        <dbReference type="EMBL" id="SDE41922.1"/>
    </source>
</evidence>
<dbReference type="InterPro" id="IPR050176">
    <property type="entry name" value="LTTR"/>
</dbReference>
<dbReference type="PANTHER" id="PTHR30579:SF2">
    <property type="entry name" value="HTH-TYPE TRANSCRIPTIONAL REGULATOR ARGP"/>
    <property type="match status" value="1"/>
</dbReference>
<gene>
    <name evidence="6" type="ORF">SAMN04488567_1613</name>
</gene>
<dbReference type="PROSITE" id="PS50931">
    <property type="entry name" value="HTH_LYSR"/>
    <property type="match status" value="1"/>
</dbReference>
<keyword evidence="3 6" id="KW-0238">DNA-binding</keyword>
<dbReference type="Gene3D" id="3.40.190.290">
    <property type="match status" value="1"/>
</dbReference>
<dbReference type="InterPro" id="IPR000847">
    <property type="entry name" value="LysR_HTH_N"/>
</dbReference>
<evidence type="ECO:0000256" key="1">
    <source>
        <dbReference type="ARBA" id="ARBA00009437"/>
    </source>
</evidence>
<protein>
    <submittedName>
        <fullName evidence="6">DNA-binding transcriptional regulator, LysR family</fullName>
    </submittedName>
</protein>
<keyword evidence="7" id="KW-1185">Reference proteome</keyword>
<dbReference type="Gene3D" id="1.10.10.10">
    <property type="entry name" value="Winged helix-like DNA-binding domain superfamily/Winged helix DNA-binding domain"/>
    <property type="match status" value="1"/>
</dbReference>
<sequence>MDTETVRTFVEIVAQGSFADAASRLHVAQTTVSARIKALEERVGQPLLYRTRGGVKPTPAGQQLLRLAPRFIQTGEQITRLTSVPEGHRDIIVVATEARLPFGYTAAWMSHLRQSDPELALRVVLDSSDRVAEGLALGEIDLALMHVPPHRPGIRYELFIEEKLVMLTTDPEVTSVDDPRFIHIDWGEQFEQDFKHCFGERTSRSIEINSGPLAMHYALSYGGAGYGRLRTVQPYLDRGEVAIVPDMPIFSYPLYVVHAENADPKLIDLAQRALRASLED</sequence>
<dbReference type="AlphaFoldDB" id="A0A1G7CRE8"/>
<comment type="similarity">
    <text evidence="1">Belongs to the LysR transcriptional regulatory family.</text>
</comment>
<feature type="domain" description="HTH lysR-type" evidence="5">
    <location>
        <begin position="1"/>
        <end position="58"/>
    </location>
</feature>
<keyword evidence="4" id="KW-0804">Transcription</keyword>
<keyword evidence="2" id="KW-0805">Transcription regulation</keyword>
<dbReference type="GO" id="GO:0003700">
    <property type="term" value="F:DNA-binding transcription factor activity"/>
    <property type="evidence" value="ECO:0007669"/>
    <property type="project" value="InterPro"/>
</dbReference>
<name>A0A1G7CRE8_9RHOB</name>
<dbReference type="EMBL" id="FNAT01000002">
    <property type="protein sequence ID" value="SDE41922.1"/>
    <property type="molecule type" value="Genomic_DNA"/>
</dbReference>
<dbReference type="STRING" id="521013.SAMN04488567_1613"/>
<dbReference type="Pfam" id="PF00126">
    <property type="entry name" value="HTH_1"/>
    <property type="match status" value="1"/>
</dbReference>
<dbReference type="Proteomes" id="UP000198922">
    <property type="component" value="Unassembled WGS sequence"/>
</dbReference>
<dbReference type="InterPro" id="IPR036390">
    <property type="entry name" value="WH_DNA-bd_sf"/>
</dbReference>
<accession>A0A1G7CRE8</accession>
<dbReference type="Pfam" id="PF03466">
    <property type="entry name" value="LysR_substrate"/>
    <property type="match status" value="1"/>
</dbReference>
<evidence type="ECO:0000256" key="3">
    <source>
        <dbReference type="ARBA" id="ARBA00023125"/>
    </source>
</evidence>
<dbReference type="PANTHER" id="PTHR30579">
    <property type="entry name" value="TRANSCRIPTIONAL REGULATOR"/>
    <property type="match status" value="1"/>
</dbReference>
<evidence type="ECO:0000256" key="2">
    <source>
        <dbReference type="ARBA" id="ARBA00023015"/>
    </source>
</evidence>
<dbReference type="SUPFAM" id="SSF53850">
    <property type="entry name" value="Periplasmic binding protein-like II"/>
    <property type="match status" value="1"/>
</dbReference>
<organism evidence="6 7">
    <name type="scientific">Limimaricola pyoseonensis</name>
    <dbReference type="NCBI Taxonomy" id="521013"/>
    <lineage>
        <taxon>Bacteria</taxon>
        <taxon>Pseudomonadati</taxon>
        <taxon>Pseudomonadota</taxon>
        <taxon>Alphaproteobacteria</taxon>
        <taxon>Rhodobacterales</taxon>
        <taxon>Paracoccaceae</taxon>
        <taxon>Limimaricola</taxon>
    </lineage>
</organism>
<evidence type="ECO:0000313" key="7">
    <source>
        <dbReference type="Proteomes" id="UP000198922"/>
    </source>
</evidence>